<evidence type="ECO:0000313" key="3">
    <source>
        <dbReference type="Proteomes" id="UP001281614"/>
    </source>
</evidence>
<reference evidence="2" key="1">
    <citation type="submission" date="2023-02" db="EMBL/GenBank/DDBJ databases">
        <title>Colletotrichum kahawae CIFC_Que2 genome sequencing and assembly.</title>
        <authorList>
            <person name="Baroncelli R."/>
        </authorList>
    </citation>
    <scope>NUCLEOTIDE SEQUENCE</scope>
    <source>
        <strain evidence="2">CIFC_Que2</strain>
    </source>
</reference>
<evidence type="ECO:0000313" key="2">
    <source>
        <dbReference type="EMBL" id="KAK2729813.1"/>
    </source>
</evidence>
<feature type="compositionally biased region" description="Basic and acidic residues" evidence="1">
    <location>
        <begin position="174"/>
        <end position="183"/>
    </location>
</feature>
<feature type="compositionally biased region" description="Polar residues" evidence="1">
    <location>
        <begin position="155"/>
        <end position="166"/>
    </location>
</feature>
<keyword evidence="3" id="KW-1185">Reference proteome</keyword>
<dbReference type="EMBL" id="VYYT01000765">
    <property type="protein sequence ID" value="KAK2729813.1"/>
    <property type="molecule type" value="Genomic_DNA"/>
</dbReference>
<evidence type="ECO:0000256" key="1">
    <source>
        <dbReference type="SAM" id="MobiDB-lite"/>
    </source>
</evidence>
<protein>
    <submittedName>
        <fullName evidence="2">Uncharacterized protein</fullName>
    </submittedName>
</protein>
<proteinExistence type="predicted"/>
<gene>
    <name evidence="2" type="ORF">CKAH01_10115</name>
</gene>
<organism evidence="2 3">
    <name type="scientific">Colletotrichum kahawae</name>
    <name type="common">Coffee berry disease fungus</name>
    <dbReference type="NCBI Taxonomy" id="34407"/>
    <lineage>
        <taxon>Eukaryota</taxon>
        <taxon>Fungi</taxon>
        <taxon>Dikarya</taxon>
        <taxon>Ascomycota</taxon>
        <taxon>Pezizomycotina</taxon>
        <taxon>Sordariomycetes</taxon>
        <taxon>Hypocreomycetidae</taxon>
        <taxon>Glomerellales</taxon>
        <taxon>Glomerellaceae</taxon>
        <taxon>Colletotrichum</taxon>
        <taxon>Colletotrichum gloeosporioides species complex</taxon>
    </lineage>
</organism>
<dbReference type="Proteomes" id="UP001281614">
    <property type="component" value="Unassembled WGS sequence"/>
</dbReference>
<name>A0AAE0CZJ2_COLKA</name>
<feature type="region of interest" description="Disordered" evidence="1">
    <location>
        <begin position="150"/>
        <end position="183"/>
    </location>
</feature>
<accession>A0AAE0CZJ2</accession>
<comment type="caution">
    <text evidence="2">The sequence shown here is derived from an EMBL/GenBank/DDBJ whole genome shotgun (WGS) entry which is preliminary data.</text>
</comment>
<dbReference type="AlphaFoldDB" id="A0AAE0CZJ2"/>
<sequence length="183" mass="20298">MLKSIYDLGRMGDGRIRCREGAGRSWLHLWVLAPSCCLVSGLPRLGRCKMETPIKMPDPLHPIRPTRAKHSAPYRPKVQGRLQVWNIGQDLRANGLPSVERYLTDSWTETFRASLPQGRNTSRRIMGQAILMMGPNTDRKRETAAQKPALFPAGSKSSVPTDSSPFSCLLTVRGGRDPIGHAP</sequence>